<dbReference type="PANTHER" id="PTHR13457">
    <property type="entry name" value="BAP28"/>
    <property type="match status" value="1"/>
</dbReference>
<comment type="function">
    <text evidence="7">Involved in nucleolar processing of pre-18S ribosomal RNA.</text>
</comment>
<dbReference type="Pfam" id="PF08146">
    <property type="entry name" value="BP28CT"/>
    <property type="match status" value="1"/>
</dbReference>
<evidence type="ECO:0000256" key="5">
    <source>
        <dbReference type="ARBA" id="ARBA00023242"/>
    </source>
</evidence>
<feature type="domain" description="BP28 C-terminal" evidence="8">
    <location>
        <begin position="1834"/>
        <end position="1988"/>
    </location>
</feature>
<dbReference type="SUPFAM" id="SSF48371">
    <property type="entry name" value="ARM repeat"/>
    <property type="match status" value="3"/>
</dbReference>
<comment type="caution">
    <text evidence="9">The sequence shown here is derived from an EMBL/GenBank/DDBJ whole genome shotgun (WGS) entry which is preliminary data.</text>
</comment>
<evidence type="ECO:0000256" key="6">
    <source>
        <dbReference type="ARBA" id="ARBA00023274"/>
    </source>
</evidence>
<keyword evidence="4 7" id="KW-0698">rRNA processing</keyword>
<dbReference type="EMBL" id="CAKXAJ010025539">
    <property type="protein sequence ID" value="CAH2240675.1"/>
    <property type="molecule type" value="Genomic_DNA"/>
</dbReference>
<name>A0A8S4RUE0_9NEOP</name>
<evidence type="ECO:0000256" key="1">
    <source>
        <dbReference type="ARBA" id="ARBA00004604"/>
    </source>
</evidence>
<dbReference type="Pfam" id="PF12397">
    <property type="entry name" value="U3snoRNP10"/>
    <property type="match status" value="1"/>
</dbReference>
<dbReference type="Gene3D" id="1.25.10.10">
    <property type="entry name" value="Leucine-rich Repeat Variant"/>
    <property type="match status" value="2"/>
</dbReference>
<dbReference type="InterPro" id="IPR016024">
    <property type="entry name" value="ARM-type_fold"/>
</dbReference>
<keyword evidence="10" id="KW-1185">Reference proteome</keyword>
<comment type="subcellular location">
    <subcellularLocation>
        <location evidence="1 7">Nucleus</location>
        <location evidence="1 7">Nucleolus</location>
    </subcellularLocation>
</comment>
<evidence type="ECO:0000313" key="9">
    <source>
        <dbReference type="EMBL" id="CAH2240675.1"/>
    </source>
</evidence>
<evidence type="ECO:0000313" key="10">
    <source>
        <dbReference type="Proteomes" id="UP000838756"/>
    </source>
</evidence>
<evidence type="ECO:0000256" key="4">
    <source>
        <dbReference type="ARBA" id="ARBA00022552"/>
    </source>
</evidence>
<dbReference type="GO" id="GO:0045943">
    <property type="term" value="P:positive regulation of transcription by RNA polymerase I"/>
    <property type="evidence" value="ECO:0007669"/>
    <property type="project" value="TreeGrafter"/>
</dbReference>
<dbReference type="InterPro" id="IPR040191">
    <property type="entry name" value="UTP10"/>
</dbReference>
<sequence length="2122" mass="242476">MDYFVLSLGPDKLTSELNYKQAITMPSTSLAEQLQKLSVPQSSIYKEDKKRASLLFDPKEAASKDRDTFYEIGLSGLKELIALYEGFRVYEDALFSVSSKDFERAVQTKEVNQNLDQTIEKFLFQLSPYFLLQSSHKALEWLVNRYHIHQYNQDAIIALILPYHETKIFIRFVQLFRLKGSRWDWLEPVQKHNIPLTKQVLHNQCVSNSSTLQFIATNTSKYVTEYGERATQLNTVFAFFCSTAIGTINTTQYVNESIISTLLPTITKGLESPIIDFRSSAYVILGYLSTKTSFRKQTINELIVRLLTAECDLSYDVVLLINVIYTNQKHLTKMSENVLSNISIDVMHAICKHLKKLVELKINIHVFSLVFLSSVVTILQRNIEDFRRFCQLPEIFIDEVDLKNQQPEKIIKQILNVLKCSKNDEQNADESDVEIIEDDSDGDGFSSKIIEWYSQFLKNIENKYPTAFDKVIKKEMSSESKLSSKKQKQLSKVLGFKPAVAHKVGGTYLFENLNHVNPKLRVEAVNYVAKEFQALKIEDKDFLKDSIINRFKDDNPDVVKAALDIPSKNLQEVLDASDLTDLLVHITARDVNKWLHVIKKAISKFCMLDNLPVNQKVVFSVMPFIFTKDNESAEFIYNLLSSVWAKNLGLTKKSVGATTFKNYEVLNEQIFKALFVDRKVILDHIFTSIKLNKDNTLDMCFYVLFKSSSPSKLTTQDAIEILDIILESVEKRSIVTSDEKTFSSKTLREFIKLARKNKISFQVMEYVFARVVDQVSVDAITKPWCNILNTQETILIRRLYEIFITGCSILHYNDRYAKLLQKLLDKLFNGPKDKFEFLANFACGHILYAVDPKDVISPELQLRTLKLMTNFYNVSNNAEWIYSSDVLILTILFDLNNPVAPIRQCAIQLVETILNTNPDKKLIYMQLLQQLMDHKEELLLDHEQLPLVLKTVLTNQSVGNKLFRKNCLLKLTGILTTETPCHIKTALVKVLSGVTNASTICQIFPALSTLEKAMKQNTLDKKFAFDIYESSLIRIIYNQINETTVSSFAKEEVWKSIEIGLKEYRECVLNENQSFESPCILILREINDDIFKKVPQEKCKDLIYLITLAGAFSNNPTIASAASKVMKKIHLHFKNFKSILEQMLNTPDPAVSVHKKKKATMSMLSYQLVETDAWRLGVTLLEYVQSKKKMTVDTAFVTILFQLLNKCLRFEEQSYVEYTKQLLLSSLWYFCKKFINDTDKEQLKSIKNIFDVETIVQCIRGTQNPQTQHHALILLSHAAYMLPEQVLHHTMEIFTFMGSSVLRHDDAYSFQIITKIIETLIPILVKLDKNIEEYNEKELQHLEKRVVPVLRIFADVVLHVPEHRRLPLYQKLIETIGPSQFLWIFLALLLETHIAHFNDSKKKDKRPSRTLADQESPINRMDFGQSILLEFPPEVCLENFIKLTAYMKSLPLQKDEDYMDTNVDSGDIFSLSGHTPIQLRHYKYVIVTFMTTCLSSSRFIQHCSQAVDLKAMENNYKTFIINILTFIQSISKVGDEKTAKYWRVMLHHSYDLLDHTNNLLSAPMFLSVIRGLLKHTLQTVRRKAMELLNTKIQFSPEMFADVDKTLLFSLLPVLLDIVKTIEVQNGNLDEHAALELELNQQTSLLSLKLLTRMLASENPGQFTAVLETVTNYTCNPNIPGNVMASIVLCLAELCGNLKAHALSSLRKFMPALIKVLKKQRKAETPELVLLSTVTAISKIVESLPLFLSPYLQKILYEYALLLSKWQASDQECSKVSAIVSKLINIKKKIASSIPPRVLIPVANETHQLIIEKGNLDAIGPVMSVLADSFANITTADFTALQHDLTSFFLSALQLRSAGSEKILDMNVIDKAEEEVVNALVSLVLKLSETSFRPFYFRIYDWAIRSNVEGHKDRAITFYRLSSAVADRLKGLFVLFAGHFVKNAAELLDSCNNSKTEQLFFNSEEKCITLINYILKTLNIVFLYDSQSFLNKDRFETLMQPVVDQLENTVGGISSLKLRATSTIIPCISQFAVAIADDSLWKLLNYQVLLKTRHNEADIRLTGLECLVSMASQLGSSWLPLLAESVPFLAELLEDGDPRIEGATKNAVRTLEQILGEPLEKYF</sequence>
<dbReference type="GO" id="GO:0032040">
    <property type="term" value="C:small-subunit processome"/>
    <property type="evidence" value="ECO:0007669"/>
    <property type="project" value="TreeGrafter"/>
</dbReference>
<dbReference type="InterPro" id="IPR056473">
    <property type="entry name" value="HEAT_Utp10/HEAT1"/>
</dbReference>
<dbReference type="InterPro" id="IPR011989">
    <property type="entry name" value="ARM-like"/>
</dbReference>
<dbReference type="GO" id="GO:0034455">
    <property type="term" value="C:t-UTP complex"/>
    <property type="evidence" value="ECO:0007669"/>
    <property type="project" value="TreeGrafter"/>
</dbReference>
<evidence type="ECO:0000256" key="7">
    <source>
        <dbReference type="RuleBase" id="RU367065"/>
    </source>
</evidence>
<dbReference type="Pfam" id="PF23243">
    <property type="entry name" value="HEAT_HEATR1"/>
    <property type="match status" value="1"/>
</dbReference>
<dbReference type="Proteomes" id="UP000838756">
    <property type="component" value="Unassembled WGS sequence"/>
</dbReference>
<evidence type="ECO:0000256" key="2">
    <source>
        <dbReference type="ARBA" id="ARBA00010559"/>
    </source>
</evidence>
<dbReference type="GO" id="GO:0030686">
    <property type="term" value="C:90S preribosome"/>
    <property type="evidence" value="ECO:0007669"/>
    <property type="project" value="TreeGrafter"/>
</dbReference>
<dbReference type="OrthoDB" id="31183at2759"/>
<evidence type="ECO:0000259" key="8">
    <source>
        <dbReference type="SMART" id="SM01036"/>
    </source>
</evidence>
<keyword evidence="3 7" id="KW-0690">Ribosome biogenesis</keyword>
<evidence type="ECO:0000256" key="3">
    <source>
        <dbReference type="ARBA" id="ARBA00022517"/>
    </source>
</evidence>
<protein>
    <recommendedName>
        <fullName evidence="7">HEAT repeat-containing protein 1</fullName>
    </recommendedName>
</protein>
<keyword evidence="5 7" id="KW-0539">Nucleus</keyword>
<dbReference type="InterPro" id="IPR012954">
    <property type="entry name" value="BP28_C_dom"/>
</dbReference>
<dbReference type="SMART" id="SM01036">
    <property type="entry name" value="BP28CT"/>
    <property type="match status" value="1"/>
</dbReference>
<gene>
    <name evidence="9" type="primary">jg5543</name>
    <name evidence="9" type="ORF">PAEG_LOCUS17243</name>
</gene>
<dbReference type="GO" id="GO:0000462">
    <property type="term" value="P:maturation of SSU-rRNA from tricistronic rRNA transcript (SSU-rRNA, 5.8S rRNA, LSU-rRNA)"/>
    <property type="evidence" value="ECO:0007669"/>
    <property type="project" value="TreeGrafter"/>
</dbReference>
<dbReference type="GO" id="GO:0030515">
    <property type="term" value="F:snoRNA binding"/>
    <property type="evidence" value="ECO:0007669"/>
    <property type="project" value="TreeGrafter"/>
</dbReference>
<dbReference type="PANTHER" id="PTHR13457:SF1">
    <property type="entry name" value="HEAT REPEAT-CONTAINING PROTEIN 1"/>
    <property type="match status" value="1"/>
</dbReference>
<organism evidence="9 10">
    <name type="scientific">Pararge aegeria aegeria</name>
    <dbReference type="NCBI Taxonomy" id="348720"/>
    <lineage>
        <taxon>Eukaryota</taxon>
        <taxon>Metazoa</taxon>
        <taxon>Ecdysozoa</taxon>
        <taxon>Arthropoda</taxon>
        <taxon>Hexapoda</taxon>
        <taxon>Insecta</taxon>
        <taxon>Pterygota</taxon>
        <taxon>Neoptera</taxon>
        <taxon>Endopterygota</taxon>
        <taxon>Lepidoptera</taxon>
        <taxon>Glossata</taxon>
        <taxon>Ditrysia</taxon>
        <taxon>Papilionoidea</taxon>
        <taxon>Nymphalidae</taxon>
        <taxon>Satyrinae</taxon>
        <taxon>Satyrini</taxon>
        <taxon>Parargina</taxon>
        <taxon>Pararge</taxon>
    </lineage>
</organism>
<proteinExistence type="inferred from homology"/>
<reference evidence="9" key="1">
    <citation type="submission" date="2022-03" db="EMBL/GenBank/DDBJ databases">
        <authorList>
            <person name="Lindestad O."/>
        </authorList>
    </citation>
    <scope>NUCLEOTIDE SEQUENCE</scope>
</reference>
<accession>A0A8S4RUE0</accession>
<dbReference type="InterPro" id="IPR022125">
    <property type="entry name" value="U3snoRNP10_N"/>
</dbReference>
<comment type="similarity">
    <text evidence="2 7">Belongs to the HEATR1/UTP10 family.</text>
</comment>
<keyword evidence="6 7" id="KW-0687">Ribonucleoprotein</keyword>